<evidence type="ECO:0000313" key="3">
    <source>
        <dbReference type="Proteomes" id="UP000516361"/>
    </source>
</evidence>
<organism evidence="2 3">
    <name type="scientific">Tepiditoga spiralis</name>
    <dbReference type="NCBI Taxonomy" id="2108365"/>
    <lineage>
        <taxon>Bacteria</taxon>
        <taxon>Thermotogati</taxon>
        <taxon>Thermotogota</taxon>
        <taxon>Thermotogae</taxon>
        <taxon>Petrotogales</taxon>
        <taxon>Petrotogaceae</taxon>
        <taxon>Tepiditoga</taxon>
    </lineage>
</organism>
<keyword evidence="1" id="KW-1133">Transmembrane helix</keyword>
<protein>
    <submittedName>
        <fullName evidence="2">Uncharacterized protein</fullName>
    </submittedName>
</protein>
<evidence type="ECO:0000313" key="2">
    <source>
        <dbReference type="EMBL" id="BBE32057.1"/>
    </source>
</evidence>
<sequence>MKKIYIILLIILLLFIVIFFNYYNNQNHFSKEITFENIFEYKNIDNITLKDTYIDESFGCSDIQFYLNEFFNKERQESIFLILNYDISKNEYFLSLKFSDLRDKKILNFILEGKNLYIKKNLKDIFYLNDFDKNVFYFKTSYKNINKLVLKNKLILKLIYNEKNKNIEYKAVKNFESRKNIFNFEVNHHFPYNTKNIDAYFELSKVLMKLKDKKNIKLENAIAYFYSLIKYKKVLEKNKFILSKEDMDKINLLILNIKGGKYIKNFSQITWNSFYKFEDYLNNLFDTACNKLDNLLCSIEDITYNLITDHEGKIVINFFWKKTKKVGEFVFTVK</sequence>
<keyword evidence="3" id="KW-1185">Reference proteome</keyword>
<feature type="transmembrane region" description="Helical" evidence="1">
    <location>
        <begin position="5"/>
        <end position="23"/>
    </location>
</feature>
<name>A0A7G1GAC7_9BACT</name>
<dbReference type="AlphaFoldDB" id="A0A7G1GAC7"/>
<accession>A0A7G1GAC7</accession>
<keyword evidence="1" id="KW-0472">Membrane</keyword>
<dbReference type="EMBL" id="AP018712">
    <property type="protein sequence ID" value="BBE32057.1"/>
    <property type="molecule type" value="Genomic_DNA"/>
</dbReference>
<proteinExistence type="predicted"/>
<dbReference type="Proteomes" id="UP000516361">
    <property type="component" value="Chromosome"/>
</dbReference>
<dbReference type="KEGG" id="ocy:OSSY52_21980"/>
<dbReference type="RefSeq" id="WP_190614912.1">
    <property type="nucleotide sequence ID" value="NZ_AP018712.1"/>
</dbReference>
<evidence type="ECO:0000256" key="1">
    <source>
        <dbReference type="SAM" id="Phobius"/>
    </source>
</evidence>
<dbReference type="InParanoid" id="A0A7G1GAC7"/>
<keyword evidence="1" id="KW-0812">Transmembrane</keyword>
<gene>
    <name evidence="2" type="ORF">OSSY52_21980</name>
</gene>
<reference evidence="2 3" key="1">
    <citation type="submission" date="2018-06" db="EMBL/GenBank/DDBJ databases">
        <title>Genome sequencing of Oceanotoga sp. sy52.</title>
        <authorList>
            <person name="Mori K."/>
        </authorList>
    </citation>
    <scope>NUCLEOTIDE SEQUENCE [LARGE SCALE GENOMIC DNA]</scope>
    <source>
        <strain evidence="3">sy52</strain>
    </source>
</reference>